<keyword evidence="3" id="KW-1185">Reference proteome</keyword>
<evidence type="ECO:0000313" key="2">
    <source>
        <dbReference type="EMBL" id="VEL25345.1"/>
    </source>
</evidence>
<feature type="compositionally biased region" description="Polar residues" evidence="1">
    <location>
        <begin position="1"/>
        <end position="12"/>
    </location>
</feature>
<evidence type="ECO:0000313" key="3">
    <source>
        <dbReference type="Proteomes" id="UP000784294"/>
    </source>
</evidence>
<sequence>MSDSCSIGSNLHSENEASSEETSSRNLIGPTFQSDLAVPSTGIGPCLPKHFACTSPAENILHVSNADEADPSTFIGPLGPGHELREEIRHWKEVDNSVVHF</sequence>
<dbReference type="EMBL" id="CAAALY010073244">
    <property type="protein sequence ID" value="VEL25345.1"/>
    <property type="molecule type" value="Genomic_DNA"/>
</dbReference>
<dbReference type="OrthoDB" id="73491at2759"/>
<accession>A0A448X159</accession>
<dbReference type="Proteomes" id="UP000784294">
    <property type="component" value="Unassembled WGS sequence"/>
</dbReference>
<feature type="region of interest" description="Disordered" evidence="1">
    <location>
        <begin position="1"/>
        <end position="31"/>
    </location>
</feature>
<proteinExistence type="predicted"/>
<dbReference type="AlphaFoldDB" id="A0A448X159"/>
<organism evidence="2 3">
    <name type="scientific">Protopolystoma xenopodis</name>
    <dbReference type="NCBI Taxonomy" id="117903"/>
    <lineage>
        <taxon>Eukaryota</taxon>
        <taxon>Metazoa</taxon>
        <taxon>Spiralia</taxon>
        <taxon>Lophotrochozoa</taxon>
        <taxon>Platyhelminthes</taxon>
        <taxon>Monogenea</taxon>
        <taxon>Polyopisthocotylea</taxon>
        <taxon>Polystomatidea</taxon>
        <taxon>Polystomatidae</taxon>
        <taxon>Protopolystoma</taxon>
    </lineage>
</organism>
<reference evidence="2" key="1">
    <citation type="submission" date="2018-11" db="EMBL/GenBank/DDBJ databases">
        <authorList>
            <consortium name="Pathogen Informatics"/>
        </authorList>
    </citation>
    <scope>NUCLEOTIDE SEQUENCE</scope>
</reference>
<gene>
    <name evidence="2" type="ORF">PXEA_LOCUS18785</name>
</gene>
<comment type="caution">
    <text evidence="2">The sequence shown here is derived from an EMBL/GenBank/DDBJ whole genome shotgun (WGS) entry which is preliminary data.</text>
</comment>
<protein>
    <submittedName>
        <fullName evidence="2">Uncharacterized protein</fullName>
    </submittedName>
</protein>
<evidence type="ECO:0000256" key="1">
    <source>
        <dbReference type="SAM" id="MobiDB-lite"/>
    </source>
</evidence>
<name>A0A448X159_9PLAT</name>